<dbReference type="Proteomes" id="UP000799439">
    <property type="component" value="Unassembled WGS sequence"/>
</dbReference>
<accession>A0A9P4MDV3</accession>
<reference evidence="3" key="1">
    <citation type="journal article" date="2020" name="Stud. Mycol.">
        <title>101 Dothideomycetes genomes: a test case for predicting lifestyles and emergence of pathogens.</title>
        <authorList>
            <person name="Haridas S."/>
            <person name="Albert R."/>
            <person name="Binder M."/>
            <person name="Bloem J."/>
            <person name="Labutti K."/>
            <person name="Salamov A."/>
            <person name="Andreopoulos B."/>
            <person name="Baker S."/>
            <person name="Barry K."/>
            <person name="Bills G."/>
            <person name="Bluhm B."/>
            <person name="Cannon C."/>
            <person name="Castanera R."/>
            <person name="Culley D."/>
            <person name="Daum C."/>
            <person name="Ezra D."/>
            <person name="Gonzalez J."/>
            <person name="Henrissat B."/>
            <person name="Kuo A."/>
            <person name="Liang C."/>
            <person name="Lipzen A."/>
            <person name="Lutzoni F."/>
            <person name="Magnuson J."/>
            <person name="Mondo S."/>
            <person name="Nolan M."/>
            <person name="Ohm R."/>
            <person name="Pangilinan J."/>
            <person name="Park H.-J."/>
            <person name="Ramirez L."/>
            <person name="Alfaro M."/>
            <person name="Sun H."/>
            <person name="Tritt A."/>
            <person name="Yoshinaga Y."/>
            <person name="Zwiers L.-H."/>
            <person name="Turgeon B."/>
            <person name="Goodwin S."/>
            <person name="Spatafora J."/>
            <person name="Crous P."/>
            <person name="Grigoriev I."/>
        </authorList>
    </citation>
    <scope>NUCLEOTIDE SEQUENCE</scope>
    <source>
        <strain evidence="3">CBS 260.36</strain>
    </source>
</reference>
<evidence type="ECO:0000256" key="1">
    <source>
        <dbReference type="SAM" id="Phobius"/>
    </source>
</evidence>
<proteinExistence type="predicted"/>
<evidence type="ECO:0000259" key="2">
    <source>
        <dbReference type="Pfam" id="PF12697"/>
    </source>
</evidence>
<dbReference type="Gene3D" id="3.40.50.1820">
    <property type="entry name" value="alpha/beta hydrolase"/>
    <property type="match status" value="1"/>
</dbReference>
<keyword evidence="4" id="KW-1185">Reference proteome</keyword>
<comment type="caution">
    <text evidence="3">The sequence shown here is derived from an EMBL/GenBank/DDBJ whole genome shotgun (WGS) entry which is preliminary data.</text>
</comment>
<keyword evidence="1" id="KW-1133">Transmembrane helix</keyword>
<dbReference type="EMBL" id="ML996091">
    <property type="protein sequence ID" value="KAF2149578.1"/>
    <property type="molecule type" value="Genomic_DNA"/>
</dbReference>
<dbReference type="Pfam" id="PF12697">
    <property type="entry name" value="Abhydrolase_6"/>
    <property type="match status" value="1"/>
</dbReference>
<organism evidence="3 4">
    <name type="scientific">Myriangium duriaei CBS 260.36</name>
    <dbReference type="NCBI Taxonomy" id="1168546"/>
    <lineage>
        <taxon>Eukaryota</taxon>
        <taxon>Fungi</taxon>
        <taxon>Dikarya</taxon>
        <taxon>Ascomycota</taxon>
        <taxon>Pezizomycotina</taxon>
        <taxon>Dothideomycetes</taxon>
        <taxon>Dothideomycetidae</taxon>
        <taxon>Myriangiales</taxon>
        <taxon>Myriangiaceae</taxon>
        <taxon>Myriangium</taxon>
    </lineage>
</organism>
<keyword evidence="1" id="KW-0812">Transmembrane</keyword>
<protein>
    <submittedName>
        <fullName evidence="3">Alpha/beta-hydrolase</fullName>
    </submittedName>
</protein>
<dbReference type="InterPro" id="IPR029058">
    <property type="entry name" value="AB_hydrolase_fold"/>
</dbReference>
<dbReference type="InterPro" id="IPR000073">
    <property type="entry name" value="AB_hydrolase_1"/>
</dbReference>
<dbReference type="AlphaFoldDB" id="A0A9P4MDV3"/>
<name>A0A9P4MDV3_9PEZI</name>
<dbReference type="PANTHER" id="PTHR12277:SF81">
    <property type="entry name" value="PROTEIN ABHD13"/>
    <property type="match status" value="1"/>
</dbReference>
<sequence length="452" mass="50123">MGTPEKNNESKFSPPSITMVDVVSTTIFILLVVTGIYFVFLGVLTIGWVQAQVIYLNKVKLTWFKDVNIPEQWGFLHNQVTPFHLHTPDGETLHAWHILPLELYRRHEQALIKEPAGLALDIKSRTCFKLLRNDPDALLVLYLHGAAGTLASGFRPPSYRAISSGASDRIHVLAIDYRGFGTSKGTPSEQGLLTDALTLVNWAMAEADIPANRIVLFSQSLGTAVTASLMHHLAHQPVDPVFFAGTVMVAPFADVQSLTATYKVAGTIPILSPLARFPALMGFFHGFLKTFWPTSEALPAFVRGCEIDPDAASRYHITIIHAKDDYDIPWEHSDKLYWSTVNATLPQSASDEQLEDMKLTGRKDLGAGGWVVDRKTARGVLRQEITEYGLHDRIRAILSWEWRFGEHSIVHILHFLALFENSALQALRSPCLSTERGCATSCGSVSSSQYKS</sequence>
<dbReference type="OrthoDB" id="446723at2759"/>
<evidence type="ECO:0000313" key="4">
    <source>
        <dbReference type="Proteomes" id="UP000799439"/>
    </source>
</evidence>
<evidence type="ECO:0000313" key="3">
    <source>
        <dbReference type="EMBL" id="KAF2149578.1"/>
    </source>
</evidence>
<gene>
    <name evidence="3" type="ORF">K461DRAFT_324053</name>
</gene>
<feature type="domain" description="AB hydrolase-1" evidence="2">
    <location>
        <begin position="140"/>
        <end position="331"/>
    </location>
</feature>
<dbReference type="PANTHER" id="PTHR12277">
    <property type="entry name" value="ALPHA/BETA HYDROLASE DOMAIN-CONTAINING PROTEIN"/>
    <property type="match status" value="1"/>
</dbReference>
<keyword evidence="1" id="KW-0472">Membrane</keyword>
<dbReference type="SUPFAM" id="SSF53474">
    <property type="entry name" value="alpha/beta-Hydrolases"/>
    <property type="match status" value="1"/>
</dbReference>
<feature type="transmembrane region" description="Helical" evidence="1">
    <location>
        <begin position="27"/>
        <end position="49"/>
    </location>
</feature>